<evidence type="ECO:0000256" key="1">
    <source>
        <dbReference type="ARBA" id="ARBA00004123"/>
    </source>
</evidence>
<evidence type="ECO:0000256" key="2">
    <source>
        <dbReference type="ARBA" id="ARBA00023015"/>
    </source>
</evidence>
<evidence type="ECO:0000313" key="11">
    <source>
        <dbReference type="Proteomes" id="UP001497512"/>
    </source>
</evidence>
<feature type="region of interest" description="Disordered" evidence="8">
    <location>
        <begin position="670"/>
        <end position="691"/>
    </location>
</feature>
<accession>A0ABP0UJZ8</accession>
<feature type="region of interest" description="Disordered" evidence="8">
    <location>
        <begin position="228"/>
        <end position="281"/>
    </location>
</feature>
<dbReference type="InterPro" id="IPR016177">
    <property type="entry name" value="DNA-bd_dom_sf"/>
</dbReference>
<evidence type="ECO:0000256" key="7">
    <source>
        <dbReference type="ARBA" id="ARBA00024343"/>
    </source>
</evidence>
<evidence type="ECO:0000256" key="3">
    <source>
        <dbReference type="ARBA" id="ARBA00023125"/>
    </source>
</evidence>
<dbReference type="PROSITE" id="PS51032">
    <property type="entry name" value="AP2_ERF"/>
    <property type="match status" value="1"/>
</dbReference>
<feature type="compositionally biased region" description="Low complexity" evidence="8">
    <location>
        <begin position="228"/>
        <end position="240"/>
    </location>
</feature>
<evidence type="ECO:0000256" key="6">
    <source>
        <dbReference type="ARBA" id="ARBA00023242"/>
    </source>
</evidence>
<dbReference type="InterPro" id="IPR001471">
    <property type="entry name" value="AP2/ERF_dom"/>
</dbReference>
<protein>
    <recommendedName>
        <fullName evidence="9">AP2/ERF domain-containing protein</fullName>
    </recommendedName>
</protein>
<dbReference type="Proteomes" id="UP001497512">
    <property type="component" value="Chromosome 4"/>
</dbReference>
<comment type="subcellular location">
    <subcellularLocation>
        <location evidence="1">Nucleus</location>
    </subcellularLocation>
</comment>
<keyword evidence="6" id="KW-0539">Nucleus</keyword>
<keyword evidence="11" id="KW-1185">Reference proteome</keyword>
<dbReference type="EMBL" id="OZ019896">
    <property type="protein sequence ID" value="CAK9222670.1"/>
    <property type="molecule type" value="Genomic_DNA"/>
</dbReference>
<comment type="similarity">
    <text evidence="7">Belongs to the AP2/ERF transcription factor family. ERF subfamily.</text>
</comment>
<evidence type="ECO:0000256" key="5">
    <source>
        <dbReference type="ARBA" id="ARBA00023163"/>
    </source>
</evidence>
<dbReference type="InterPro" id="IPR036955">
    <property type="entry name" value="AP2/ERF_dom_sf"/>
</dbReference>
<keyword evidence="3" id="KW-0238">DNA-binding</keyword>
<dbReference type="Gene3D" id="3.30.730.10">
    <property type="entry name" value="AP2/ERF domain"/>
    <property type="match status" value="1"/>
</dbReference>
<dbReference type="SUPFAM" id="SSF54171">
    <property type="entry name" value="DNA-binding domain"/>
    <property type="match status" value="1"/>
</dbReference>
<evidence type="ECO:0000256" key="8">
    <source>
        <dbReference type="SAM" id="MobiDB-lite"/>
    </source>
</evidence>
<keyword evidence="5" id="KW-0804">Transcription</keyword>
<proteinExistence type="inferred from homology"/>
<sequence length="729" mass="78609">MPDQVVWKSHHIRSKQLQQLQECTTPFICRTCGSDIRTSHWYASCCSTSSISDLDLPPAGAAASEEEEEAAAAATGVLVISDCAADNTTSNSKPDDKIQSALALDHVGVVSKLPVAEECGGKAAVEDAAILSSTATVASKPAAVFADECFQPWVQNVETTRGSRTDDDEPAVHDAAVFTGEPLLSLTDEQQLKALRSSALPANDAKDQAADVEAASNVAATQATVSICRTSRSRPSSSSCRSRRLKRERGESSATSVKKFPQQNSSTAAEQGRGSAARPQGVVAAPAADIRISRRASAAAAAEINVEISSSGQTAISSQKQEEHAAAAAAAAIYNGVRTREGVRGFLVEIRPPRWKKTIWLGTYGTAIEAAAAHDAGVFYTNKPKRKYNLFHNMNPAHRFRPLPAHLNIRDSSPQAMEDIKIFVKEQAEQAASVASQVHMQQSLMQKETGCGNYRCWSRRSSTRRACGRSEDVAIHHVLPPMQASTLLPTFDQRPEPMNITTVVDVVSEQSASSSCGHELPSSSSSCSYESDFNKILDSSLSSVLISPMDHMDLGLNISLTNGEMTTVIEPGRDCCLATAPDQDPVEIWISSSHSSSSWLPEAPGGGGGGVFEAHDPLDTVLFPASTSTDLQQDQYHHHHHHQLMTTELRYPQTHHHANANFCYGMQLETKEEEEQQQQQQQQQQDKVLDSSAAINSSQAFSLLTTPAAVGFHTSDDWLELSKISMPPI</sequence>
<keyword evidence="2" id="KW-0805">Transcription regulation</keyword>
<evidence type="ECO:0000313" key="10">
    <source>
        <dbReference type="EMBL" id="CAK9222670.1"/>
    </source>
</evidence>
<dbReference type="InterPro" id="IPR045277">
    <property type="entry name" value="DRE1A-I"/>
</dbReference>
<feature type="domain" description="AP2/ERF" evidence="9">
    <location>
        <begin position="333"/>
        <end position="391"/>
    </location>
</feature>
<evidence type="ECO:0000259" key="9">
    <source>
        <dbReference type="PROSITE" id="PS51032"/>
    </source>
</evidence>
<organism evidence="10 11">
    <name type="scientific">Sphagnum troendelagicum</name>
    <dbReference type="NCBI Taxonomy" id="128251"/>
    <lineage>
        <taxon>Eukaryota</taxon>
        <taxon>Viridiplantae</taxon>
        <taxon>Streptophyta</taxon>
        <taxon>Embryophyta</taxon>
        <taxon>Bryophyta</taxon>
        <taxon>Sphagnophytina</taxon>
        <taxon>Sphagnopsida</taxon>
        <taxon>Sphagnales</taxon>
        <taxon>Sphagnaceae</taxon>
        <taxon>Sphagnum</taxon>
    </lineage>
</organism>
<gene>
    <name evidence="10" type="ORF">CSSPTR1EN2_LOCUS16289</name>
</gene>
<keyword evidence="4" id="KW-0010">Activator</keyword>
<dbReference type="PANTHER" id="PTHR31839:SF2">
    <property type="entry name" value="DEHYDRATION-RESPONSIVE ELEMENT-BINDING PROTEIN 1D"/>
    <property type="match status" value="1"/>
</dbReference>
<dbReference type="SMART" id="SM00380">
    <property type="entry name" value="AP2"/>
    <property type="match status" value="1"/>
</dbReference>
<evidence type="ECO:0000256" key="4">
    <source>
        <dbReference type="ARBA" id="ARBA00023159"/>
    </source>
</evidence>
<name>A0ABP0UJZ8_9BRYO</name>
<dbReference type="PANTHER" id="PTHR31839">
    <property type="entry name" value="DEHYDRATION-RESPONSIVE ELEMENT-BINDING PROTEIN 1D"/>
    <property type="match status" value="1"/>
</dbReference>
<reference evidence="10" key="1">
    <citation type="submission" date="2024-02" db="EMBL/GenBank/DDBJ databases">
        <authorList>
            <consortium name="ELIXIR-Norway"/>
            <consortium name="Elixir Norway"/>
        </authorList>
    </citation>
    <scope>NUCLEOTIDE SEQUENCE</scope>
</reference>